<proteinExistence type="predicted"/>
<dbReference type="VEuPathDB" id="FungiDB:PAAG_05895"/>
<organism evidence="2 3">
    <name type="scientific">Paracoccidioides lutzii (strain ATCC MYA-826 / Pb01)</name>
    <name type="common">Paracoccidioides brasiliensis</name>
    <dbReference type="NCBI Taxonomy" id="502779"/>
    <lineage>
        <taxon>Eukaryota</taxon>
        <taxon>Fungi</taxon>
        <taxon>Dikarya</taxon>
        <taxon>Ascomycota</taxon>
        <taxon>Pezizomycotina</taxon>
        <taxon>Eurotiomycetes</taxon>
        <taxon>Eurotiomycetidae</taxon>
        <taxon>Onygenales</taxon>
        <taxon>Ajellomycetaceae</taxon>
        <taxon>Paracoccidioides</taxon>
    </lineage>
</organism>
<evidence type="ECO:0000256" key="1">
    <source>
        <dbReference type="SAM" id="MobiDB-lite"/>
    </source>
</evidence>
<dbReference type="RefSeq" id="XP_015699942.1">
    <property type="nucleotide sequence ID" value="XM_015845716.1"/>
</dbReference>
<dbReference type="EMBL" id="KN294007">
    <property type="protein sequence ID" value="EEH34848.2"/>
    <property type="molecule type" value="Genomic_DNA"/>
</dbReference>
<dbReference type="OrthoDB" id="10533824at2759"/>
<feature type="region of interest" description="Disordered" evidence="1">
    <location>
        <begin position="31"/>
        <end position="106"/>
    </location>
</feature>
<name>C1H554_PARBA</name>
<evidence type="ECO:0000313" key="3">
    <source>
        <dbReference type="Proteomes" id="UP000002059"/>
    </source>
</evidence>
<feature type="compositionally biased region" description="Polar residues" evidence="1">
    <location>
        <begin position="31"/>
        <end position="40"/>
    </location>
</feature>
<evidence type="ECO:0000313" key="2">
    <source>
        <dbReference type="EMBL" id="EEH34848.2"/>
    </source>
</evidence>
<dbReference type="KEGG" id="pbl:PAAG_05895"/>
<accession>C1H554</accession>
<dbReference type="eggNOG" id="ENOG502RQV9">
    <property type="taxonomic scope" value="Eukaryota"/>
</dbReference>
<keyword evidence="3" id="KW-1185">Reference proteome</keyword>
<sequence>MTRSRRSAVPVVASTLRNTLVQIGTGYSSSQIHQPVTSKQISLPPLASPLPPISTTFRQGRKTAGAQHARSPGSSVTRPGHTAANITALSTTPPNESEPPLPPSLPSNHFMGTAEFCALISKDVARSEGDRGEGNKDFKLVWYKAQCGDNLRDRCFVLWEEKCLGRLDLDLGVGSGVDEVTCLFCREWWVARNGDELRCNGYRTDAV</sequence>
<feature type="compositionally biased region" description="Pro residues" evidence="1">
    <location>
        <begin position="96"/>
        <end position="105"/>
    </location>
</feature>
<dbReference type="HOGENOM" id="CLU_1326753_0_0_1"/>
<dbReference type="GeneID" id="9095345"/>
<gene>
    <name evidence="2" type="ORF">PAAG_05895</name>
</gene>
<dbReference type="Proteomes" id="UP000002059">
    <property type="component" value="Partially assembled WGS sequence"/>
</dbReference>
<reference evidence="2 3" key="1">
    <citation type="journal article" date="2011" name="PLoS Genet.">
        <title>Comparative genomic analysis of human fungal pathogens causing paracoccidioidomycosis.</title>
        <authorList>
            <person name="Desjardins C.A."/>
            <person name="Champion M.D."/>
            <person name="Holder J.W."/>
            <person name="Muszewska A."/>
            <person name="Goldberg J."/>
            <person name="Bailao A.M."/>
            <person name="Brigido M.M."/>
            <person name="Ferreira M.E."/>
            <person name="Garcia A.M."/>
            <person name="Grynberg M."/>
            <person name="Gujja S."/>
            <person name="Heiman D.I."/>
            <person name="Henn M.R."/>
            <person name="Kodira C.D."/>
            <person name="Leon-Narvaez H."/>
            <person name="Longo L.V."/>
            <person name="Ma L.J."/>
            <person name="Malavazi I."/>
            <person name="Matsuo A.L."/>
            <person name="Morais F.V."/>
            <person name="Pereira M."/>
            <person name="Rodriguez-Brito S."/>
            <person name="Sakthikumar S."/>
            <person name="Salem-Izacc S.M."/>
            <person name="Sykes S.M."/>
            <person name="Teixeira M.M."/>
            <person name="Vallejo M.C."/>
            <person name="Walter M.E."/>
            <person name="Yandava C."/>
            <person name="Young S."/>
            <person name="Zeng Q."/>
            <person name="Zucker J."/>
            <person name="Felipe M.S."/>
            <person name="Goldman G.H."/>
            <person name="Haas B.J."/>
            <person name="McEwen J.G."/>
            <person name="Nino-Vega G."/>
            <person name="Puccia R."/>
            <person name="San-Blas G."/>
            <person name="Soares C.M."/>
            <person name="Birren B.W."/>
            <person name="Cuomo C.A."/>
        </authorList>
    </citation>
    <scope>NUCLEOTIDE SEQUENCE [LARGE SCALE GENOMIC DNA]</scope>
    <source>
        <strain evidence="3">ATCC MYA-826 / Pb01</strain>
    </source>
</reference>
<protein>
    <submittedName>
        <fullName evidence="2">Uncharacterized protein</fullName>
    </submittedName>
</protein>
<dbReference type="AlphaFoldDB" id="C1H554"/>